<dbReference type="Pfam" id="PF21880">
    <property type="entry name" value="DUF6916"/>
    <property type="match status" value="1"/>
</dbReference>
<keyword evidence="3" id="KW-1185">Reference proteome</keyword>
<evidence type="ECO:0000313" key="2">
    <source>
        <dbReference type="EMBL" id="REK73002.1"/>
    </source>
</evidence>
<organism evidence="2 3">
    <name type="scientific">Aeromicrobium endophyticum</name>
    <dbReference type="NCBI Taxonomy" id="2292704"/>
    <lineage>
        <taxon>Bacteria</taxon>
        <taxon>Bacillati</taxon>
        <taxon>Actinomycetota</taxon>
        <taxon>Actinomycetes</taxon>
        <taxon>Propionibacteriales</taxon>
        <taxon>Nocardioidaceae</taxon>
        <taxon>Aeromicrobium</taxon>
    </lineage>
</organism>
<name>A0A371PAQ0_9ACTN</name>
<protein>
    <recommendedName>
        <fullName evidence="1">DUF6916 domain-containing protein</fullName>
    </recommendedName>
</protein>
<gene>
    <name evidence="2" type="ORF">DX116_05270</name>
</gene>
<sequence>MIRGGVVVLGAAALGFDTVLGGAATAAPSRSDYASSIGEIFEASDRRGTVRLRLTHADDMTAPGASKRSQTYALIFEPVEGDRPDDGIYALRRRGVPTHDLFVSAVGPDKTLQAIVNGTV</sequence>
<accession>A0A371PAQ0</accession>
<evidence type="ECO:0000259" key="1">
    <source>
        <dbReference type="Pfam" id="PF21880"/>
    </source>
</evidence>
<dbReference type="Proteomes" id="UP000265581">
    <property type="component" value="Unassembled WGS sequence"/>
</dbReference>
<feature type="domain" description="DUF6916" evidence="1">
    <location>
        <begin position="29"/>
        <end position="112"/>
    </location>
</feature>
<evidence type="ECO:0000313" key="3">
    <source>
        <dbReference type="Proteomes" id="UP000265581"/>
    </source>
</evidence>
<dbReference type="InterPro" id="IPR054209">
    <property type="entry name" value="DUF6916"/>
</dbReference>
<proteinExistence type="predicted"/>
<comment type="caution">
    <text evidence="2">The sequence shown here is derived from an EMBL/GenBank/DDBJ whole genome shotgun (WGS) entry which is preliminary data.</text>
</comment>
<dbReference type="EMBL" id="QUBR01000001">
    <property type="protein sequence ID" value="REK73002.1"/>
    <property type="molecule type" value="Genomic_DNA"/>
</dbReference>
<reference evidence="2 3" key="1">
    <citation type="submission" date="2018-08" db="EMBL/GenBank/DDBJ databases">
        <title>Aeromicrobium sp. M2KJ-4, whole genome shotgun sequence.</title>
        <authorList>
            <person name="Tuo L."/>
        </authorList>
    </citation>
    <scope>NUCLEOTIDE SEQUENCE [LARGE SCALE GENOMIC DNA]</scope>
    <source>
        <strain evidence="2 3">M2KJ-4</strain>
    </source>
</reference>
<dbReference type="AlphaFoldDB" id="A0A371PAQ0"/>